<evidence type="ECO:0000313" key="3">
    <source>
        <dbReference type="Proteomes" id="UP000317199"/>
    </source>
</evidence>
<evidence type="ECO:0000313" key="2">
    <source>
        <dbReference type="EMBL" id="QDH69444.1"/>
    </source>
</evidence>
<dbReference type="Pfam" id="PF01963">
    <property type="entry name" value="TraB_PrgY_gumN"/>
    <property type="match status" value="1"/>
</dbReference>
<accession>A0A514BPY1</accession>
<dbReference type="EMBL" id="CP041242">
    <property type="protein sequence ID" value="QDH69444.1"/>
    <property type="molecule type" value="Genomic_DNA"/>
</dbReference>
<dbReference type="AlphaFoldDB" id="A0A514BPY1"/>
<feature type="signal peptide" evidence="1">
    <location>
        <begin position="1"/>
        <end position="24"/>
    </location>
</feature>
<reference evidence="2 3" key="1">
    <citation type="submission" date="2019-06" db="EMBL/GenBank/DDBJ databases">
        <title>Lysobacter alkalisoli sp. nov. isolated from saline-alkali soil.</title>
        <authorList>
            <person name="Sun J.-Q."/>
            <person name="Xu L."/>
        </authorList>
    </citation>
    <scope>NUCLEOTIDE SEQUENCE [LARGE SCALE GENOMIC DNA]</scope>
    <source>
        <strain evidence="2 3">SJ-36</strain>
    </source>
</reference>
<name>A0A514BPY1_9GAMM</name>
<dbReference type="CDD" id="cd14788">
    <property type="entry name" value="GumN"/>
    <property type="match status" value="1"/>
</dbReference>
<dbReference type="Proteomes" id="UP000317199">
    <property type="component" value="Chromosome"/>
</dbReference>
<dbReference type="InterPro" id="IPR002816">
    <property type="entry name" value="TraB/PrgY/GumN_fam"/>
</dbReference>
<proteinExistence type="predicted"/>
<dbReference type="OrthoDB" id="8743055at2"/>
<gene>
    <name evidence="2" type="ORF">FKV23_04545</name>
</gene>
<dbReference type="KEGG" id="lyj:FKV23_04545"/>
<feature type="chain" id="PRO_5022222312" evidence="1">
    <location>
        <begin position="25"/>
        <end position="382"/>
    </location>
</feature>
<keyword evidence="3" id="KW-1185">Reference proteome</keyword>
<evidence type="ECO:0000256" key="1">
    <source>
        <dbReference type="SAM" id="SignalP"/>
    </source>
</evidence>
<protein>
    <submittedName>
        <fullName evidence="2">TraB/GumN family protein</fullName>
    </submittedName>
</protein>
<organism evidence="2 3">
    <name type="scientific">Marilutibacter alkalisoli</name>
    <dbReference type="NCBI Taxonomy" id="2591633"/>
    <lineage>
        <taxon>Bacteria</taxon>
        <taxon>Pseudomonadati</taxon>
        <taxon>Pseudomonadota</taxon>
        <taxon>Gammaproteobacteria</taxon>
        <taxon>Lysobacterales</taxon>
        <taxon>Lysobacteraceae</taxon>
        <taxon>Marilutibacter</taxon>
    </lineage>
</organism>
<keyword evidence="1" id="KW-0732">Signal</keyword>
<sequence length="382" mass="41765">MRFLRFLSVPVLTLSSLLAAPAVAQDAAAPSLPLPVDELHADELHADELPVDDTVRDIDAVVVSGVLPGPGLWKVSNGGHVMWVLGTVSPLPRKMEWEAREVGQVMARAQELMWWPSVSFSADVGFFRGLALAPKVIGMRKNPDGARLEDVVPAEDYARWAVLKRKYVGRSNRIEGWQPIYAALELYGEAIDDTGLRQSGVIEPVLEKLARTHGVTQSRPVIKVVIEDPKQAIAELRKTRFDDLDCFRKTLDKLEGELGIMRERANAWAVGDLEELATLPDTNHYQACLDAVQATEVISRRSGGDLLARMREEWLGEAERALSNNDVTLALLSLRQLQGEDGLVAELRARGYTVEAPGEYEADPIADEAAAGGYEAGAASAD</sequence>